<protein>
    <submittedName>
        <fullName evidence="2">DUF1330 domain-containing protein</fullName>
    </submittedName>
</protein>
<evidence type="ECO:0000313" key="3">
    <source>
        <dbReference type="Proteomes" id="UP001589775"/>
    </source>
</evidence>
<dbReference type="Pfam" id="PF07045">
    <property type="entry name" value="DUF1330"/>
    <property type="match status" value="1"/>
</dbReference>
<keyword evidence="3" id="KW-1185">Reference proteome</keyword>
<dbReference type="InterPro" id="IPR011008">
    <property type="entry name" value="Dimeric_a/b-barrel"/>
</dbReference>
<organism evidence="2 3">
    <name type="scientific">Rhodopseudomonas telluris</name>
    <dbReference type="NCBI Taxonomy" id="644215"/>
    <lineage>
        <taxon>Bacteria</taxon>
        <taxon>Pseudomonadati</taxon>
        <taxon>Pseudomonadota</taxon>
        <taxon>Alphaproteobacteria</taxon>
        <taxon>Hyphomicrobiales</taxon>
        <taxon>Nitrobacteraceae</taxon>
        <taxon>Rhodopseudomonas</taxon>
    </lineage>
</organism>
<dbReference type="SUPFAM" id="SSF54909">
    <property type="entry name" value="Dimeric alpha+beta barrel"/>
    <property type="match status" value="1"/>
</dbReference>
<accession>A0ABV6EPU7</accession>
<proteinExistence type="predicted"/>
<dbReference type="PANTHER" id="PTHR40257:SF1">
    <property type="entry name" value="DUF1330 DOMAIN-CONTAINING PROTEIN"/>
    <property type="match status" value="1"/>
</dbReference>
<dbReference type="Proteomes" id="UP001589775">
    <property type="component" value="Unassembled WGS sequence"/>
</dbReference>
<name>A0ABV6EPU7_9BRAD</name>
<comment type="caution">
    <text evidence="2">The sequence shown here is derived from an EMBL/GenBank/DDBJ whole genome shotgun (WGS) entry which is preliminary data.</text>
</comment>
<dbReference type="PANTHER" id="PTHR40257">
    <property type="match status" value="1"/>
</dbReference>
<evidence type="ECO:0000259" key="1">
    <source>
        <dbReference type="Pfam" id="PF07045"/>
    </source>
</evidence>
<feature type="domain" description="DUF1330" evidence="1">
    <location>
        <begin position="45"/>
        <end position="122"/>
    </location>
</feature>
<dbReference type="InterPro" id="IPR010753">
    <property type="entry name" value="DUF1330"/>
</dbReference>
<sequence>MTGHIDPTKEVFAQFRDKDRPGPIHMLNLVRLKPRAAYPDGREATGAEAYAAYGRESLPVFSRLGGKVVWQGAFELMLIGPQSEHWDHVFIAEYPSVGAFVEMIRDPVYREAVKHRQAAVEDSRLIRLKPLPAGEGFGQIPE</sequence>
<reference evidence="2 3" key="1">
    <citation type="submission" date="2024-09" db="EMBL/GenBank/DDBJ databases">
        <authorList>
            <person name="Sun Q."/>
            <person name="Mori K."/>
        </authorList>
    </citation>
    <scope>NUCLEOTIDE SEQUENCE [LARGE SCALE GENOMIC DNA]</scope>
    <source>
        <strain evidence="2 3">KCTC 23279</strain>
    </source>
</reference>
<evidence type="ECO:0000313" key="2">
    <source>
        <dbReference type="EMBL" id="MFC0240192.1"/>
    </source>
</evidence>
<dbReference type="EMBL" id="JBHLWM010000003">
    <property type="protein sequence ID" value="MFC0240192.1"/>
    <property type="molecule type" value="Genomic_DNA"/>
</dbReference>
<gene>
    <name evidence="2" type="ORF">ACFFJ6_06920</name>
</gene>
<dbReference type="RefSeq" id="WP_378385835.1">
    <property type="nucleotide sequence ID" value="NZ_JBHLWM010000003.1"/>
</dbReference>
<dbReference type="Gene3D" id="3.30.70.100">
    <property type="match status" value="1"/>
</dbReference>